<organism evidence="1 2">
    <name type="scientific">Fraxinus pennsylvanica</name>
    <dbReference type="NCBI Taxonomy" id="56036"/>
    <lineage>
        <taxon>Eukaryota</taxon>
        <taxon>Viridiplantae</taxon>
        <taxon>Streptophyta</taxon>
        <taxon>Embryophyta</taxon>
        <taxon>Tracheophyta</taxon>
        <taxon>Spermatophyta</taxon>
        <taxon>Magnoliopsida</taxon>
        <taxon>eudicotyledons</taxon>
        <taxon>Gunneridae</taxon>
        <taxon>Pentapetalae</taxon>
        <taxon>asterids</taxon>
        <taxon>lamiids</taxon>
        <taxon>Lamiales</taxon>
        <taxon>Oleaceae</taxon>
        <taxon>Oleeae</taxon>
        <taxon>Fraxinus</taxon>
    </lineage>
</organism>
<reference evidence="1" key="1">
    <citation type="submission" date="2023-05" db="EMBL/GenBank/DDBJ databases">
        <authorList>
            <person name="Huff M."/>
        </authorList>
    </citation>
    <scope>NUCLEOTIDE SEQUENCE</scope>
</reference>
<gene>
    <name evidence="1" type="ORF">FPE_LOCUS23385</name>
</gene>
<dbReference type="AlphaFoldDB" id="A0AAD1ZUF9"/>
<evidence type="ECO:0000313" key="1">
    <source>
        <dbReference type="EMBL" id="CAI9775955.1"/>
    </source>
</evidence>
<dbReference type="EMBL" id="OU503049">
    <property type="protein sequence ID" value="CAI9775955.1"/>
    <property type="molecule type" value="Genomic_DNA"/>
</dbReference>
<protein>
    <submittedName>
        <fullName evidence="1">Uncharacterized protein</fullName>
    </submittedName>
</protein>
<keyword evidence="2" id="KW-1185">Reference proteome</keyword>
<proteinExistence type="predicted"/>
<name>A0AAD1ZUF9_9LAMI</name>
<evidence type="ECO:0000313" key="2">
    <source>
        <dbReference type="Proteomes" id="UP000834106"/>
    </source>
</evidence>
<dbReference type="Proteomes" id="UP000834106">
    <property type="component" value="Chromosome 14"/>
</dbReference>
<sequence>MKAVADWFVYMEGEVGAVAIVHSYEDGVPPGSQQPRLNALNVPPMGLSTLSMLLVPDVFSDYEDMLEETRDFPRRTDVLMATSLAAVDFSPCGKAAQNFKRSQRKRMILVLHMVLQREFFQQVDFNFIYVLKCCTFDLLLFDFFGFQNVMAYRPTEKVVFVACNWCLIGGIALTEGIVPAVEQRLLCNVSKVFRTLLLSLDWTNYAKRIIQPLQASKIVKNCVRILVFWPP</sequence>
<accession>A0AAD1ZUF9</accession>